<accession>A0AAV5SBD0</accession>
<dbReference type="FunFam" id="3.30.230.130:FF:000004">
    <property type="entry name" value="Cullin 5"/>
    <property type="match status" value="1"/>
</dbReference>
<name>A0AAV5SBD0_9BILA</name>
<dbReference type="InterPro" id="IPR036317">
    <property type="entry name" value="Cullin_homology_sf"/>
</dbReference>
<proteinExistence type="inferred from homology"/>
<sequence length="807" mass="92935">EVLHVFSILLYIAEVMGTKPKAAFGIGTNTEVDQSVKYKGEWETSHTIVKKLLYQQYVSQREWQELFMNVYQIHSWVKDGADYLRGELKIDIEKYVDSVEQRIISQIDDNELLRLYVSEWTKYNKQTEILPLPFRIKNSKSNDYGSSKDPVKPENNKLIRDSMLDCWRERVFNPISDKVRNAALKLIDSERNGEVFDDRLVVGIRESYVILNESGEDPLWVYQVSFEKEFIVNTVAYYTTRASQFIADNGVSAYMEYADARMSEEKERATKYLSSENDNLSLHKHMNEVTQVLVVSFMDNLLAKCADFVKSMDIIKLRQLHRLMKHTPSGMDVVVECIDEHIRSEGLADMRASAATITTDPEKYVAALLSLFDRFSVLVKDAFEDDPKLLTTRDKAFEFIVNDTSIFALQLEVPNEKMRKSGRVSIESKCPELLANYADLLLRRTALSKKLSSDEIDARLNSLLLLLKYIKNKDVFMRFHKAHLSRRLVLEMSADQDKEEYMITRMRENGMPAEQVNKLFRMLQDVELNKTLSADIRSSLVDGHGGLSDLINIKVLNTGAWGKGGERIHVSLPHELEELLSPVEGYYGKIYNGRKLHWLHHWSTAAMNFKTREGASFELEVTTFQLAVLFCWNDRPDASLSLESLRVATELPDTELVKTLFSLCAMPKLKHQVLLVNESTPVNPKKFTDSTEFRLNHGFKIVKNGREQERGKLSLVGRLQLSLEPSAKAEHEEIIALRQIRVQEAAVKVLKTRKELSLAALEHELINVLKQMFVPTKVMMKEQLEWLLENNFIARKEGKMDIFQYVS</sequence>
<keyword evidence="9" id="KW-0732">Signal</keyword>
<keyword evidence="5" id="KW-0832">Ubl conjugation</keyword>
<dbReference type="Pfam" id="PF00888">
    <property type="entry name" value="Cullin"/>
    <property type="match status" value="1"/>
</dbReference>
<dbReference type="InterPro" id="IPR001373">
    <property type="entry name" value="Cullin_N"/>
</dbReference>
<organism evidence="11 12">
    <name type="scientific">Pristionchus entomophagus</name>
    <dbReference type="NCBI Taxonomy" id="358040"/>
    <lineage>
        <taxon>Eukaryota</taxon>
        <taxon>Metazoa</taxon>
        <taxon>Ecdysozoa</taxon>
        <taxon>Nematoda</taxon>
        <taxon>Chromadorea</taxon>
        <taxon>Rhabditida</taxon>
        <taxon>Rhabditina</taxon>
        <taxon>Diplogasteromorpha</taxon>
        <taxon>Diplogasteroidea</taxon>
        <taxon>Neodiplogasteridae</taxon>
        <taxon>Pristionchus</taxon>
    </lineage>
</organism>
<evidence type="ECO:0000256" key="2">
    <source>
        <dbReference type="ARBA" id="ARBA00006019"/>
    </source>
</evidence>
<feature type="non-terminal residue" evidence="11">
    <location>
        <position position="1"/>
    </location>
</feature>
<evidence type="ECO:0000256" key="6">
    <source>
        <dbReference type="ARBA" id="ARBA00040451"/>
    </source>
</evidence>
<dbReference type="SMART" id="SM00182">
    <property type="entry name" value="CULLIN"/>
    <property type="match status" value="1"/>
</dbReference>
<dbReference type="InterPro" id="IPR036388">
    <property type="entry name" value="WH-like_DNA-bd_sf"/>
</dbReference>
<keyword evidence="4" id="KW-0833">Ubl conjugation pathway</keyword>
<gene>
    <name evidence="11" type="ORF">PENTCL1PPCAC_2132</name>
</gene>
<evidence type="ECO:0000256" key="8">
    <source>
        <dbReference type="RuleBase" id="RU003829"/>
    </source>
</evidence>
<evidence type="ECO:0000313" key="11">
    <source>
        <dbReference type="EMBL" id="GMS79957.1"/>
    </source>
</evidence>
<evidence type="ECO:0000256" key="4">
    <source>
        <dbReference type="ARBA" id="ARBA00022786"/>
    </source>
</evidence>
<dbReference type="InterPro" id="IPR036390">
    <property type="entry name" value="WH_DNA-bd_sf"/>
</dbReference>
<dbReference type="EMBL" id="BTSX01000001">
    <property type="protein sequence ID" value="GMS79957.1"/>
    <property type="molecule type" value="Genomic_DNA"/>
</dbReference>
<reference evidence="11" key="1">
    <citation type="submission" date="2023-10" db="EMBL/GenBank/DDBJ databases">
        <title>Genome assembly of Pristionchus species.</title>
        <authorList>
            <person name="Yoshida K."/>
            <person name="Sommer R.J."/>
        </authorList>
    </citation>
    <scope>NUCLEOTIDE SEQUENCE</scope>
    <source>
        <strain evidence="11">RS0144</strain>
    </source>
</reference>
<dbReference type="PANTHER" id="PTHR11932">
    <property type="entry name" value="CULLIN"/>
    <property type="match status" value="1"/>
</dbReference>
<dbReference type="FunFam" id="1.20.1310.10:FF:000014">
    <property type="entry name" value="Cullin 5"/>
    <property type="match status" value="1"/>
</dbReference>
<dbReference type="Proteomes" id="UP001432027">
    <property type="component" value="Unassembled WGS sequence"/>
</dbReference>
<dbReference type="InterPro" id="IPR059120">
    <property type="entry name" value="Cullin-like_AB"/>
</dbReference>
<keyword evidence="3" id="KW-1017">Isopeptide bond</keyword>
<dbReference type="Pfam" id="PF26557">
    <property type="entry name" value="Cullin_AB"/>
    <property type="match status" value="1"/>
</dbReference>
<comment type="similarity">
    <text evidence="2 7 8">Belongs to the cullin family.</text>
</comment>
<dbReference type="InterPro" id="IPR019559">
    <property type="entry name" value="Cullin_neddylation_domain"/>
</dbReference>
<dbReference type="Gene3D" id="1.10.10.10">
    <property type="entry name" value="Winged helix-like DNA-binding domain superfamily/Winged helix DNA-binding domain"/>
    <property type="match status" value="1"/>
</dbReference>
<dbReference type="Pfam" id="PF10557">
    <property type="entry name" value="Cullin_Nedd8"/>
    <property type="match status" value="1"/>
</dbReference>
<dbReference type="InterPro" id="IPR016159">
    <property type="entry name" value="Cullin_repeat-like_dom_sf"/>
</dbReference>
<dbReference type="SUPFAM" id="SSF75632">
    <property type="entry name" value="Cullin homology domain"/>
    <property type="match status" value="1"/>
</dbReference>
<dbReference type="GO" id="GO:0031625">
    <property type="term" value="F:ubiquitin protein ligase binding"/>
    <property type="evidence" value="ECO:0007669"/>
    <property type="project" value="InterPro"/>
</dbReference>
<evidence type="ECO:0000256" key="7">
    <source>
        <dbReference type="PROSITE-ProRule" id="PRU00330"/>
    </source>
</evidence>
<evidence type="ECO:0000256" key="9">
    <source>
        <dbReference type="SAM" id="SignalP"/>
    </source>
</evidence>
<dbReference type="AlphaFoldDB" id="A0AAV5SBD0"/>
<dbReference type="InterPro" id="IPR016158">
    <property type="entry name" value="Cullin_homology"/>
</dbReference>
<comment type="pathway">
    <text evidence="1">Protein modification; protein ubiquitination.</text>
</comment>
<keyword evidence="12" id="KW-1185">Reference proteome</keyword>
<evidence type="ECO:0000256" key="1">
    <source>
        <dbReference type="ARBA" id="ARBA00004906"/>
    </source>
</evidence>
<evidence type="ECO:0000256" key="5">
    <source>
        <dbReference type="ARBA" id="ARBA00022843"/>
    </source>
</evidence>
<dbReference type="GO" id="GO:0006511">
    <property type="term" value="P:ubiquitin-dependent protein catabolic process"/>
    <property type="evidence" value="ECO:0007669"/>
    <property type="project" value="InterPro"/>
</dbReference>
<feature type="chain" id="PRO_5043663609" description="Cullin-5" evidence="9">
    <location>
        <begin position="18"/>
        <end position="807"/>
    </location>
</feature>
<dbReference type="SMART" id="SM00884">
    <property type="entry name" value="Cullin_Nedd8"/>
    <property type="match status" value="1"/>
</dbReference>
<dbReference type="Gene3D" id="3.30.230.130">
    <property type="entry name" value="Cullin, Chain C, Domain 2"/>
    <property type="match status" value="1"/>
</dbReference>
<feature type="domain" description="Cullin family profile" evidence="10">
    <location>
        <begin position="429"/>
        <end position="664"/>
    </location>
</feature>
<dbReference type="PROSITE" id="PS50069">
    <property type="entry name" value="CULLIN_2"/>
    <property type="match status" value="1"/>
</dbReference>
<evidence type="ECO:0000256" key="3">
    <source>
        <dbReference type="ARBA" id="ARBA00022499"/>
    </source>
</evidence>
<dbReference type="SUPFAM" id="SSF74788">
    <property type="entry name" value="Cullin repeat-like"/>
    <property type="match status" value="1"/>
</dbReference>
<evidence type="ECO:0000313" key="12">
    <source>
        <dbReference type="Proteomes" id="UP001432027"/>
    </source>
</evidence>
<dbReference type="Gene3D" id="1.20.1310.10">
    <property type="entry name" value="Cullin Repeats"/>
    <property type="match status" value="4"/>
</dbReference>
<feature type="signal peptide" evidence="9">
    <location>
        <begin position="1"/>
        <end position="17"/>
    </location>
</feature>
<evidence type="ECO:0000259" key="10">
    <source>
        <dbReference type="PROSITE" id="PS50069"/>
    </source>
</evidence>
<dbReference type="InterPro" id="IPR045093">
    <property type="entry name" value="Cullin"/>
</dbReference>
<protein>
    <recommendedName>
        <fullName evidence="6">Cullin-5</fullName>
    </recommendedName>
</protein>
<dbReference type="SUPFAM" id="SSF46785">
    <property type="entry name" value="Winged helix' DNA-binding domain"/>
    <property type="match status" value="1"/>
</dbReference>
<comment type="caution">
    <text evidence="11">The sequence shown here is derived from an EMBL/GenBank/DDBJ whole genome shotgun (WGS) entry which is preliminary data.</text>
</comment>